<protein>
    <recommendedName>
        <fullName evidence="4">Cytoplasmic protein</fullName>
    </recommendedName>
</protein>
<dbReference type="Proteomes" id="UP001329825">
    <property type="component" value="Chromosome 1"/>
</dbReference>
<proteinExistence type="predicted"/>
<dbReference type="RefSeq" id="XP_062789032.1">
    <property type="nucleotide sequence ID" value="XM_062932981.1"/>
</dbReference>
<organism evidence="2 3">
    <name type="scientific">Kwoniella shivajii</name>
    <dbReference type="NCBI Taxonomy" id="564305"/>
    <lineage>
        <taxon>Eukaryota</taxon>
        <taxon>Fungi</taxon>
        <taxon>Dikarya</taxon>
        <taxon>Basidiomycota</taxon>
        <taxon>Agaricomycotina</taxon>
        <taxon>Tremellomycetes</taxon>
        <taxon>Tremellales</taxon>
        <taxon>Cryptococcaceae</taxon>
        <taxon>Kwoniella</taxon>
    </lineage>
</organism>
<evidence type="ECO:0000256" key="1">
    <source>
        <dbReference type="SAM" id="MobiDB-lite"/>
    </source>
</evidence>
<feature type="compositionally biased region" description="Polar residues" evidence="1">
    <location>
        <begin position="1"/>
        <end position="16"/>
    </location>
</feature>
<reference evidence="2 3" key="1">
    <citation type="submission" date="2024-01" db="EMBL/GenBank/DDBJ databases">
        <title>Comparative genomics of Cryptococcus and Kwoniella reveals pathogenesis evolution and contrasting modes of karyotype evolution via chromosome fusion or intercentromeric recombination.</title>
        <authorList>
            <person name="Coelho M.A."/>
            <person name="David-Palma M."/>
            <person name="Shea T."/>
            <person name="Bowers K."/>
            <person name="McGinley-Smith S."/>
            <person name="Mohammad A.W."/>
            <person name="Gnirke A."/>
            <person name="Yurkov A.M."/>
            <person name="Nowrousian M."/>
            <person name="Sun S."/>
            <person name="Cuomo C.A."/>
            <person name="Heitman J."/>
        </authorList>
    </citation>
    <scope>NUCLEOTIDE SEQUENCE [LARGE SCALE GENOMIC DNA]</scope>
    <source>
        <strain evidence="2">CBS 11374</strain>
    </source>
</reference>
<dbReference type="EMBL" id="CP141881">
    <property type="protein sequence ID" value="WRT64292.1"/>
    <property type="molecule type" value="Genomic_DNA"/>
</dbReference>
<feature type="compositionally biased region" description="Basic and acidic residues" evidence="1">
    <location>
        <begin position="118"/>
        <end position="133"/>
    </location>
</feature>
<evidence type="ECO:0000313" key="3">
    <source>
        <dbReference type="Proteomes" id="UP001329825"/>
    </source>
</evidence>
<evidence type="ECO:0008006" key="4">
    <source>
        <dbReference type="Google" id="ProtNLM"/>
    </source>
</evidence>
<keyword evidence="3" id="KW-1185">Reference proteome</keyword>
<feature type="compositionally biased region" description="Polar residues" evidence="1">
    <location>
        <begin position="56"/>
        <end position="71"/>
    </location>
</feature>
<evidence type="ECO:0000313" key="2">
    <source>
        <dbReference type="EMBL" id="WRT64292.1"/>
    </source>
</evidence>
<sequence length="153" mass="16740">MDLSSLPTSFGKQQSELPAKPSQDRSRGGHSGRGSRGVVGANQRGRGRGRGERDSGWQNHASRNTAENGSSDLHGGVKRPHPPSPNDTASNRNFPPNFRQNQQFTNRGGRGRGGGPRTQDHGGDRGFWKDSFIEDPWKQLEEQRAGKQSTLKV</sequence>
<feature type="region of interest" description="Disordered" evidence="1">
    <location>
        <begin position="1"/>
        <end position="133"/>
    </location>
</feature>
<accession>A0ABZ1CSF9</accession>
<feature type="compositionally biased region" description="Polar residues" evidence="1">
    <location>
        <begin position="86"/>
        <end position="106"/>
    </location>
</feature>
<dbReference type="GeneID" id="87953354"/>
<name>A0ABZ1CSF9_9TREE</name>
<gene>
    <name evidence="2" type="ORF">IL334_001223</name>
</gene>